<sequence>MTLELGSPAQLCYVDRVIPARVIGPRRIDGMKMGGERAVNFRTWCALCLRSVPTCPGNVKVAASTCFANYKQHYVNIQKRENTLFTGVDVEILRSFCSSYIDAMKCITDLKSRCASNSKFQINSTLADFDVAVDELSSLCLNDVVYEVYARHRTCFEMNKAYSMRCFDNIMNTSVRLLRRIDHKPLDEFCGDMKKLLSCIGNNIERNCNREAASLVEKLVKPMIRRSSQCDYYETSPPRYGEPTAEGFLGGSSLRNVTSFAAVREIMP</sequence>
<dbReference type="Proteomes" id="UP001186944">
    <property type="component" value="Unassembled WGS sequence"/>
</dbReference>
<evidence type="ECO:0000313" key="2">
    <source>
        <dbReference type="Proteomes" id="UP001186944"/>
    </source>
</evidence>
<dbReference type="PANTHER" id="PTHR33964">
    <property type="entry name" value="RE45066P-RELATED"/>
    <property type="match status" value="1"/>
</dbReference>
<reference evidence="1" key="1">
    <citation type="submission" date="2019-08" db="EMBL/GenBank/DDBJ databases">
        <title>The improved chromosome-level genome for the pearl oyster Pinctada fucata martensii using PacBio sequencing and Hi-C.</title>
        <authorList>
            <person name="Zheng Z."/>
        </authorList>
    </citation>
    <scope>NUCLEOTIDE SEQUENCE</scope>
    <source>
        <strain evidence="1">ZZ-2019</strain>
        <tissue evidence="1">Adductor muscle</tissue>
    </source>
</reference>
<keyword evidence="2" id="KW-1185">Reference proteome</keyword>
<dbReference type="PANTHER" id="PTHR33964:SF1">
    <property type="entry name" value="RE45066P"/>
    <property type="match status" value="1"/>
</dbReference>
<proteinExistence type="predicted"/>
<comment type="caution">
    <text evidence="1">The sequence shown here is derived from an EMBL/GenBank/DDBJ whole genome shotgun (WGS) entry which is preliminary data.</text>
</comment>
<accession>A0AA88YRZ0</accession>
<gene>
    <name evidence="1" type="ORF">FSP39_019833</name>
</gene>
<dbReference type="EMBL" id="VSWD01000005">
    <property type="protein sequence ID" value="KAK3103521.1"/>
    <property type="molecule type" value="Genomic_DNA"/>
</dbReference>
<evidence type="ECO:0000313" key="1">
    <source>
        <dbReference type="EMBL" id="KAK3103521.1"/>
    </source>
</evidence>
<name>A0AA88YRZ0_PINIB</name>
<organism evidence="1 2">
    <name type="scientific">Pinctada imbricata</name>
    <name type="common">Atlantic pearl-oyster</name>
    <name type="synonym">Pinctada martensii</name>
    <dbReference type="NCBI Taxonomy" id="66713"/>
    <lineage>
        <taxon>Eukaryota</taxon>
        <taxon>Metazoa</taxon>
        <taxon>Spiralia</taxon>
        <taxon>Lophotrochozoa</taxon>
        <taxon>Mollusca</taxon>
        <taxon>Bivalvia</taxon>
        <taxon>Autobranchia</taxon>
        <taxon>Pteriomorphia</taxon>
        <taxon>Pterioida</taxon>
        <taxon>Pterioidea</taxon>
        <taxon>Pteriidae</taxon>
        <taxon>Pinctada</taxon>
    </lineage>
</organism>
<protein>
    <submittedName>
        <fullName evidence="1">Uncharacterized protein</fullName>
    </submittedName>
</protein>
<dbReference type="AlphaFoldDB" id="A0AA88YRZ0"/>